<sequence>MVCQAKLPISFSKTNDYSTTISTNRIRRHTSSFSHPKLSRTYTLKITMQFTVAKKSIKLVKDCPVIVVPAPHDLQPQQVIAGPSRIVAHDEEEDQLPIYEEAPSYEDTTQNLATSATPAYSR</sequence>
<reference evidence="2 3" key="1">
    <citation type="journal article" date="2012" name="PLoS Pathog.">
        <title>Diverse lifestyles and strategies of plant pathogenesis encoded in the genomes of eighteen Dothideomycetes fungi.</title>
        <authorList>
            <person name="Ohm R.A."/>
            <person name="Feau N."/>
            <person name="Henrissat B."/>
            <person name="Schoch C.L."/>
            <person name="Horwitz B.A."/>
            <person name="Barry K.W."/>
            <person name="Condon B.J."/>
            <person name="Copeland A.C."/>
            <person name="Dhillon B."/>
            <person name="Glaser F."/>
            <person name="Hesse C.N."/>
            <person name="Kosti I."/>
            <person name="LaButti K."/>
            <person name="Lindquist E.A."/>
            <person name="Lucas S."/>
            <person name="Salamov A.A."/>
            <person name="Bradshaw R.E."/>
            <person name="Ciuffetti L."/>
            <person name="Hamelin R.C."/>
            <person name="Kema G.H.J."/>
            <person name="Lawrence C."/>
            <person name="Scott J.A."/>
            <person name="Spatafora J.W."/>
            <person name="Turgeon B.G."/>
            <person name="de Wit P.J.G.M."/>
            <person name="Zhong S."/>
            <person name="Goodwin S.B."/>
            <person name="Grigoriev I.V."/>
        </authorList>
    </citation>
    <scope>NUCLEOTIDE SEQUENCE [LARGE SCALE GENOMIC DNA]</scope>
    <source>
        <strain evidence="2 3">SO2202</strain>
    </source>
</reference>
<dbReference type="RefSeq" id="XP_016758049.1">
    <property type="nucleotide sequence ID" value="XM_016909152.1"/>
</dbReference>
<gene>
    <name evidence="2" type="ORF">SEPMUDRAFT_50184</name>
</gene>
<name>M3D0C0_SPHMS</name>
<feature type="region of interest" description="Disordered" evidence="1">
    <location>
        <begin position="100"/>
        <end position="122"/>
    </location>
</feature>
<dbReference type="HOGENOM" id="CLU_2028198_0_0_1"/>
<evidence type="ECO:0000313" key="2">
    <source>
        <dbReference type="EMBL" id="EMF09928.1"/>
    </source>
</evidence>
<dbReference type="EMBL" id="KB456268">
    <property type="protein sequence ID" value="EMF09928.1"/>
    <property type="molecule type" value="Genomic_DNA"/>
</dbReference>
<feature type="compositionally biased region" description="Polar residues" evidence="1">
    <location>
        <begin position="106"/>
        <end position="122"/>
    </location>
</feature>
<protein>
    <submittedName>
        <fullName evidence="2">Uncharacterized protein</fullName>
    </submittedName>
</protein>
<dbReference type="Proteomes" id="UP000016931">
    <property type="component" value="Unassembled WGS sequence"/>
</dbReference>
<evidence type="ECO:0000256" key="1">
    <source>
        <dbReference type="SAM" id="MobiDB-lite"/>
    </source>
</evidence>
<dbReference type="GeneID" id="27906289"/>
<proteinExistence type="predicted"/>
<evidence type="ECO:0000313" key="3">
    <source>
        <dbReference type="Proteomes" id="UP000016931"/>
    </source>
</evidence>
<dbReference type="AlphaFoldDB" id="M3D0C0"/>
<organism evidence="2 3">
    <name type="scientific">Sphaerulina musiva (strain SO2202)</name>
    <name type="common">Poplar stem canker fungus</name>
    <name type="synonym">Septoria musiva</name>
    <dbReference type="NCBI Taxonomy" id="692275"/>
    <lineage>
        <taxon>Eukaryota</taxon>
        <taxon>Fungi</taxon>
        <taxon>Dikarya</taxon>
        <taxon>Ascomycota</taxon>
        <taxon>Pezizomycotina</taxon>
        <taxon>Dothideomycetes</taxon>
        <taxon>Dothideomycetidae</taxon>
        <taxon>Mycosphaerellales</taxon>
        <taxon>Mycosphaerellaceae</taxon>
        <taxon>Sphaerulina</taxon>
    </lineage>
</organism>
<dbReference type="eggNOG" id="ENOG502R1E9">
    <property type="taxonomic scope" value="Eukaryota"/>
</dbReference>
<accession>M3D0C0</accession>
<dbReference type="OrthoDB" id="2333384at2759"/>
<keyword evidence="3" id="KW-1185">Reference proteome</keyword>